<accession>A0A9N9PJ71</accession>
<sequence length="426" mass="47790">MYLTSIEVVGRVGEVVEALLGLIEVGGEEGGDRRSWRYWWLYLAQTGLERCYLYSPTMRESQCESVASSYRSDGIGISWAEGLQARLGRRTRSGRSQLSECLRHDDDEVRGHPGFWGDFQGFKPDQPLQNMERKHRIGPSMPLLAQPGPIGRWASTPLQLHAITIPTQGLRRTTVTCCRFSIRHNRIFNHVNTGEVERAAPLEAARRFTAVVEARRGEGEGHVRSPSVTRSQDFKVHIQRLPFSRAEKSEVRKFKKLSPKKSRSSTTTSERNQKEKVGASCVYQKLTSTAASTRAARPPAIIAPQSSFPLLHKENEKNKNESLQSRTALAKRPDEPITTDQEAVRLIISTHQKHYDLYINLPPDTLSKSLVLAGISTFPGFEAPFLSQAVVLVAHSTFVEAGECGLWRPQTRLDSCGWLDPEGFQK</sequence>
<evidence type="ECO:0000313" key="3">
    <source>
        <dbReference type="Proteomes" id="UP000696280"/>
    </source>
</evidence>
<protein>
    <submittedName>
        <fullName evidence="2">Uncharacterized protein</fullName>
    </submittedName>
</protein>
<reference evidence="2" key="1">
    <citation type="submission" date="2021-07" db="EMBL/GenBank/DDBJ databases">
        <authorList>
            <person name="Durling M."/>
        </authorList>
    </citation>
    <scope>NUCLEOTIDE SEQUENCE</scope>
</reference>
<organism evidence="2 3">
    <name type="scientific">Hymenoscyphus fraxineus</name>
    <dbReference type="NCBI Taxonomy" id="746836"/>
    <lineage>
        <taxon>Eukaryota</taxon>
        <taxon>Fungi</taxon>
        <taxon>Dikarya</taxon>
        <taxon>Ascomycota</taxon>
        <taxon>Pezizomycotina</taxon>
        <taxon>Leotiomycetes</taxon>
        <taxon>Helotiales</taxon>
        <taxon>Helotiaceae</taxon>
        <taxon>Hymenoscyphus</taxon>
    </lineage>
</organism>
<gene>
    <name evidence="2" type="ORF">HYFRA_00010310</name>
</gene>
<dbReference type="EMBL" id="CAJVRL010000063">
    <property type="protein sequence ID" value="CAG8955444.1"/>
    <property type="molecule type" value="Genomic_DNA"/>
</dbReference>
<keyword evidence="3" id="KW-1185">Reference proteome</keyword>
<evidence type="ECO:0000313" key="2">
    <source>
        <dbReference type="EMBL" id="CAG8955444.1"/>
    </source>
</evidence>
<feature type="region of interest" description="Disordered" evidence="1">
    <location>
        <begin position="249"/>
        <end position="277"/>
    </location>
</feature>
<name>A0A9N9PJ71_9HELO</name>
<feature type="compositionally biased region" description="Basic residues" evidence="1">
    <location>
        <begin position="253"/>
        <end position="263"/>
    </location>
</feature>
<proteinExistence type="predicted"/>
<comment type="caution">
    <text evidence="2">The sequence shown here is derived from an EMBL/GenBank/DDBJ whole genome shotgun (WGS) entry which is preliminary data.</text>
</comment>
<dbReference type="AlphaFoldDB" id="A0A9N9PJ71"/>
<dbReference type="Proteomes" id="UP000696280">
    <property type="component" value="Unassembled WGS sequence"/>
</dbReference>
<evidence type="ECO:0000256" key="1">
    <source>
        <dbReference type="SAM" id="MobiDB-lite"/>
    </source>
</evidence>